<dbReference type="InterPro" id="IPR018060">
    <property type="entry name" value="HTH_AraC"/>
</dbReference>
<evidence type="ECO:0000259" key="4">
    <source>
        <dbReference type="PROSITE" id="PS01124"/>
    </source>
</evidence>
<dbReference type="InterPro" id="IPR009057">
    <property type="entry name" value="Homeodomain-like_sf"/>
</dbReference>
<keyword evidence="2" id="KW-0238">DNA-binding</keyword>
<organism evidence="5 6">
    <name type="scientific">Mucilaginibacter paludis DSM 18603</name>
    <dbReference type="NCBI Taxonomy" id="714943"/>
    <lineage>
        <taxon>Bacteria</taxon>
        <taxon>Pseudomonadati</taxon>
        <taxon>Bacteroidota</taxon>
        <taxon>Sphingobacteriia</taxon>
        <taxon>Sphingobacteriales</taxon>
        <taxon>Sphingobacteriaceae</taxon>
        <taxon>Mucilaginibacter</taxon>
    </lineage>
</organism>
<keyword evidence="1" id="KW-0805">Transcription regulation</keyword>
<dbReference type="Pfam" id="PF02311">
    <property type="entry name" value="AraC_binding"/>
    <property type="match status" value="1"/>
</dbReference>
<keyword evidence="3" id="KW-0804">Transcription</keyword>
<evidence type="ECO:0000313" key="5">
    <source>
        <dbReference type="EMBL" id="EHQ24895.1"/>
    </source>
</evidence>
<dbReference type="PANTHER" id="PTHR43280">
    <property type="entry name" value="ARAC-FAMILY TRANSCRIPTIONAL REGULATOR"/>
    <property type="match status" value="1"/>
</dbReference>
<evidence type="ECO:0000313" key="6">
    <source>
        <dbReference type="Proteomes" id="UP000002774"/>
    </source>
</evidence>
<dbReference type="PANTHER" id="PTHR43280:SF28">
    <property type="entry name" value="HTH-TYPE TRANSCRIPTIONAL ACTIVATOR RHAS"/>
    <property type="match status" value="1"/>
</dbReference>
<protein>
    <submittedName>
        <fullName evidence="5">Transcriptional regulator, AraC family</fullName>
    </submittedName>
</protein>
<dbReference type="eggNOG" id="COG2207">
    <property type="taxonomic scope" value="Bacteria"/>
</dbReference>
<dbReference type="AlphaFoldDB" id="H1Y876"/>
<name>H1Y876_9SPHI</name>
<dbReference type="GO" id="GO:0043565">
    <property type="term" value="F:sequence-specific DNA binding"/>
    <property type="evidence" value="ECO:0007669"/>
    <property type="project" value="InterPro"/>
</dbReference>
<gene>
    <name evidence="5" type="ORF">Mucpa_0714</name>
</gene>
<evidence type="ECO:0000256" key="1">
    <source>
        <dbReference type="ARBA" id="ARBA00023015"/>
    </source>
</evidence>
<dbReference type="OrthoDB" id="2585681at2"/>
<feature type="domain" description="HTH araC/xylS-type" evidence="4">
    <location>
        <begin position="184"/>
        <end position="282"/>
    </location>
</feature>
<dbReference type="Gene3D" id="1.10.10.60">
    <property type="entry name" value="Homeodomain-like"/>
    <property type="match status" value="1"/>
</dbReference>
<dbReference type="SMART" id="SM00342">
    <property type="entry name" value="HTH_ARAC"/>
    <property type="match status" value="1"/>
</dbReference>
<dbReference type="HOGENOM" id="CLU_000445_88_2_10"/>
<dbReference type="Pfam" id="PF12833">
    <property type="entry name" value="HTH_18"/>
    <property type="match status" value="1"/>
</dbReference>
<dbReference type="GO" id="GO:0003700">
    <property type="term" value="F:DNA-binding transcription factor activity"/>
    <property type="evidence" value="ECO:0007669"/>
    <property type="project" value="InterPro"/>
</dbReference>
<dbReference type="InterPro" id="IPR020449">
    <property type="entry name" value="Tscrpt_reg_AraC-type_HTH"/>
</dbReference>
<sequence>MQKKSKHIPVNTLPAGTREGIMIARKSHNGLPDSKEVERSHRDNGYVFILQEKGTTRIEIDFQEHRIAASSVIFINPHQIHRVIGFENATITSWMITPENLQLKFLELLESLTPVGALALDAETLSIIAQTASLCMQFAERKHEKLFDAILKESCNTLVALVASQYIALAKATDNSSRFEVVTKAFKSSLENNFTTVKSPGAYAKCLNISTPYLNECVKSTTGQPVSDHIQQRVILEARRLLYHSTKSVKEIAVELGYDDYSYFTRLFTKITGMPPLAFRSKNLD</sequence>
<reference evidence="5" key="1">
    <citation type="submission" date="2011-09" db="EMBL/GenBank/DDBJ databases">
        <title>The permanent draft genome of Mucilaginibacter paludis DSM 18603.</title>
        <authorList>
            <consortium name="US DOE Joint Genome Institute (JGI-PGF)"/>
            <person name="Lucas S."/>
            <person name="Han J."/>
            <person name="Lapidus A."/>
            <person name="Bruce D."/>
            <person name="Goodwin L."/>
            <person name="Pitluck S."/>
            <person name="Peters L."/>
            <person name="Kyrpides N."/>
            <person name="Mavromatis K."/>
            <person name="Ivanova N."/>
            <person name="Mikhailova N."/>
            <person name="Held B."/>
            <person name="Detter J.C."/>
            <person name="Tapia R."/>
            <person name="Han C."/>
            <person name="Land M."/>
            <person name="Hauser L."/>
            <person name="Markowitz V."/>
            <person name="Cheng J.-F."/>
            <person name="Hugenholtz P."/>
            <person name="Woyke T."/>
            <person name="Wu D."/>
            <person name="Tindall B."/>
            <person name="Brambilla E."/>
            <person name="Klenk H.-P."/>
            <person name="Eisen J.A."/>
        </authorList>
    </citation>
    <scope>NUCLEOTIDE SEQUENCE [LARGE SCALE GENOMIC DNA]</scope>
    <source>
        <strain evidence="5">DSM 18603</strain>
    </source>
</reference>
<dbReference type="SUPFAM" id="SSF51215">
    <property type="entry name" value="Regulatory protein AraC"/>
    <property type="match status" value="1"/>
</dbReference>
<evidence type="ECO:0000256" key="3">
    <source>
        <dbReference type="ARBA" id="ARBA00023163"/>
    </source>
</evidence>
<evidence type="ECO:0000256" key="2">
    <source>
        <dbReference type="ARBA" id="ARBA00023125"/>
    </source>
</evidence>
<dbReference type="EMBL" id="CM001403">
    <property type="protein sequence ID" value="EHQ24895.1"/>
    <property type="molecule type" value="Genomic_DNA"/>
</dbReference>
<dbReference type="STRING" id="714943.Mucpa_0714"/>
<dbReference type="SUPFAM" id="SSF46689">
    <property type="entry name" value="Homeodomain-like"/>
    <property type="match status" value="1"/>
</dbReference>
<dbReference type="InterPro" id="IPR003313">
    <property type="entry name" value="AraC-bd"/>
</dbReference>
<proteinExistence type="predicted"/>
<dbReference type="Proteomes" id="UP000002774">
    <property type="component" value="Chromosome"/>
</dbReference>
<keyword evidence="6" id="KW-1185">Reference proteome</keyword>
<dbReference type="PROSITE" id="PS01124">
    <property type="entry name" value="HTH_ARAC_FAMILY_2"/>
    <property type="match status" value="1"/>
</dbReference>
<dbReference type="InterPro" id="IPR037923">
    <property type="entry name" value="HTH-like"/>
</dbReference>
<accession>H1Y876</accession>
<dbReference type="PRINTS" id="PR00032">
    <property type="entry name" value="HTHARAC"/>
</dbReference>